<gene>
    <name evidence="3" type="ORF">RIL96_01805</name>
</gene>
<sequence length="354" mass="37325">MEVTPAMSAPEPASASAPEPASAQDPASAPGSVPEQRRTSVPGNALRGALIGTVETVPGVSGGTVALVVGIYHQIIDSASHVVSAVRRLLLGPERLLGFREELAGVQWKVVLPVAIGMLLAVFSVAGPVADAFEAHPERMRGLFFGMVLASVAVPVRMILHDLRSRRARAGAAGEATSHLRLRPYHLLAGVAAAVATFLLVSLPPADVEAHPAVLVPAAAVAVSALVLPGLSGSFLLLTFGLYEPTLRAVDNRDLGYLSIFMLGMVLGMIVVVKVLKWLLEHRHTITMVVLTGVMVGGLRSLWPWQDEMRRVFAPSGEVGLIFGLMALGLVVVAALVWLDARLVAAQEREARTT</sequence>
<feature type="transmembrane region" description="Helical" evidence="2">
    <location>
        <begin position="215"/>
        <end position="243"/>
    </location>
</feature>
<accession>A0ABU2DP62</accession>
<evidence type="ECO:0000256" key="1">
    <source>
        <dbReference type="SAM" id="MobiDB-lite"/>
    </source>
</evidence>
<feature type="transmembrane region" description="Helical" evidence="2">
    <location>
        <begin position="317"/>
        <end position="339"/>
    </location>
</feature>
<dbReference type="Pfam" id="PF04018">
    <property type="entry name" value="VCA0040-like"/>
    <property type="match status" value="1"/>
</dbReference>
<feature type="compositionally biased region" description="Low complexity" evidence="1">
    <location>
        <begin position="1"/>
        <end position="30"/>
    </location>
</feature>
<feature type="region of interest" description="Disordered" evidence="1">
    <location>
        <begin position="1"/>
        <end position="40"/>
    </location>
</feature>
<keyword evidence="2" id="KW-0472">Membrane</keyword>
<keyword evidence="4" id="KW-1185">Reference proteome</keyword>
<feature type="transmembrane region" description="Helical" evidence="2">
    <location>
        <begin position="255"/>
        <end position="280"/>
    </location>
</feature>
<evidence type="ECO:0000256" key="2">
    <source>
        <dbReference type="SAM" id="Phobius"/>
    </source>
</evidence>
<comment type="caution">
    <text evidence="3">The sequence shown here is derived from an EMBL/GenBank/DDBJ whole genome shotgun (WGS) entry which is preliminary data.</text>
</comment>
<keyword evidence="2" id="KW-1133">Transmembrane helix</keyword>
<dbReference type="Proteomes" id="UP001251870">
    <property type="component" value="Unassembled WGS sequence"/>
</dbReference>
<dbReference type="EMBL" id="JAVKGR010000001">
    <property type="protein sequence ID" value="MDR8018303.1"/>
    <property type="molecule type" value="Genomic_DNA"/>
</dbReference>
<protein>
    <submittedName>
        <fullName evidence="3">DUF368 domain-containing protein</fullName>
    </submittedName>
</protein>
<feature type="transmembrane region" description="Helical" evidence="2">
    <location>
        <begin position="110"/>
        <end position="130"/>
    </location>
</feature>
<evidence type="ECO:0000313" key="3">
    <source>
        <dbReference type="EMBL" id="MDR8018303.1"/>
    </source>
</evidence>
<evidence type="ECO:0000313" key="4">
    <source>
        <dbReference type="Proteomes" id="UP001251870"/>
    </source>
</evidence>
<dbReference type="PANTHER" id="PTHR37308:SF1">
    <property type="entry name" value="POLYPRENYL-PHOSPHATE TRANSPORTER"/>
    <property type="match status" value="1"/>
</dbReference>
<organism evidence="3 4">
    <name type="scientific">Nesterenkonia aerolata</name>
    <dbReference type="NCBI Taxonomy" id="3074079"/>
    <lineage>
        <taxon>Bacteria</taxon>
        <taxon>Bacillati</taxon>
        <taxon>Actinomycetota</taxon>
        <taxon>Actinomycetes</taxon>
        <taxon>Micrococcales</taxon>
        <taxon>Micrococcaceae</taxon>
        <taxon>Nesterenkonia</taxon>
    </lineage>
</organism>
<reference evidence="3 4" key="1">
    <citation type="submission" date="2023-09" db="EMBL/GenBank/DDBJ databases">
        <title>Description of three actinobacteria isolated from air of manufacturing shop in a pharmaceutical factory.</title>
        <authorList>
            <person name="Zhang D.-F."/>
        </authorList>
    </citation>
    <scope>NUCLEOTIDE SEQUENCE [LARGE SCALE GENOMIC DNA]</scope>
    <source>
        <strain evidence="3 4">LY-0111</strain>
    </source>
</reference>
<proteinExistence type="predicted"/>
<name>A0ABU2DP62_9MICC</name>
<dbReference type="InterPro" id="IPR007163">
    <property type="entry name" value="VCA0040-like"/>
</dbReference>
<feature type="transmembrane region" description="Helical" evidence="2">
    <location>
        <begin position="185"/>
        <end position="203"/>
    </location>
</feature>
<keyword evidence="2" id="KW-0812">Transmembrane</keyword>
<feature type="transmembrane region" description="Helical" evidence="2">
    <location>
        <begin position="286"/>
        <end position="305"/>
    </location>
</feature>
<dbReference type="PANTHER" id="PTHR37308">
    <property type="entry name" value="INTEGRAL MEMBRANE PROTEIN"/>
    <property type="match status" value="1"/>
</dbReference>
<feature type="transmembrane region" description="Helical" evidence="2">
    <location>
        <begin position="142"/>
        <end position="160"/>
    </location>
</feature>